<evidence type="ECO:0000256" key="6">
    <source>
        <dbReference type="SAM" id="Phobius"/>
    </source>
</evidence>
<dbReference type="InterPro" id="IPR023845">
    <property type="entry name" value="DUF3817_TM"/>
</dbReference>
<evidence type="ECO:0000256" key="5">
    <source>
        <dbReference type="ARBA" id="ARBA00023136"/>
    </source>
</evidence>
<dbReference type="EMBL" id="JADKMY010000002">
    <property type="protein sequence ID" value="MBF4553990.1"/>
    <property type="molecule type" value="Genomic_DNA"/>
</dbReference>
<feature type="transmembrane region" description="Helical" evidence="6">
    <location>
        <begin position="66"/>
        <end position="86"/>
    </location>
</feature>
<keyword evidence="2" id="KW-1003">Cell membrane</keyword>
<dbReference type="NCBIfam" id="TIGR03954">
    <property type="entry name" value="integ_memb_HG"/>
    <property type="match status" value="1"/>
</dbReference>
<dbReference type="PANTHER" id="PTHR40077:SF2">
    <property type="entry name" value="MEMBRANE PROTEIN"/>
    <property type="match status" value="1"/>
</dbReference>
<evidence type="ECO:0000313" key="9">
    <source>
        <dbReference type="Proteomes" id="UP000635902"/>
    </source>
</evidence>
<keyword evidence="5 6" id="KW-0472">Membrane</keyword>
<keyword evidence="9" id="KW-1185">Reference proteome</keyword>
<dbReference type="Proteomes" id="UP000635902">
    <property type="component" value="Unassembled WGS sequence"/>
</dbReference>
<reference evidence="8 9" key="1">
    <citation type="submission" date="2020-10" db="EMBL/GenBank/DDBJ databases">
        <title>Novel species in genus Corynebacterium.</title>
        <authorList>
            <person name="Zhang G."/>
        </authorList>
    </citation>
    <scope>NUCLEOTIDE SEQUENCE [LARGE SCALE GENOMIC DNA]</scope>
    <source>
        <strain evidence="8 9">DSM 45110</strain>
    </source>
</reference>
<name>A0ABR9ZKP7_9CORY</name>
<evidence type="ECO:0000259" key="7">
    <source>
        <dbReference type="Pfam" id="PF12823"/>
    </source>
</evidence>
<dbReference type="RefSeq" id="WP_194556864.1">
    <property type="nucleotide sequence ID" value="NZ_JADKMY010000002.1"/>
</dbReference>
<evidence type="ECO:0000256" key="3">
    <source>
        <dbReference type="ARBA" id="ARBA00022692"/>
    </source>
</evidence>
<feature type="transmembrane region" description="Helical" evidence="6">
    <location>
        <begin position="34"/>
        <end position="60"/>
    </location>
</feature>
<evidence type="ECO:0000256" key="1">
    <source>
        <dbReference type="ARBA" id="ARBA00004651"/>
    </source>
</evidence>
<evidence type="ECO:0000256" key="2">
    <source>
        <dbReference type="ARBA" id="ARBA00022475"/>
    </source>
</evidence>
<sequence length="130" mass="14834">MTSPQTPQDDHTSQAVNPQLHPARQARVAKSLKYYSIAAIITGIWLLVLVVEMSLKYLILDDAPSWFQFIGQAHGLFFIIYCIACLDLGTKARWEPAKWLTTILAGVVPLLSFYVERKRRLEVKEKFQLS</sequence>
<dbReference type="Pfam" id="PF12823">
    <property type="entry name" value="DUF3817"/>
    <property type="match status" value="1"/>
</dbReference>
<dbReference type="PANTHER" id="PTHR40077">
    <property type="entry name" value="MEMBRANE PROTEIN-RELATED"/>
    <property type="match status" value="1"/>
</dbReference>
<evidence type="ECO:0000313" key="8">
    <source>
        <dbReference type="EMBL" id="MBF4553990.1"/>
    </source>
</evidence>
<keyword evidence="3 6" id="KW-0812">Transmembrane</keyword>
<evidence type="ECO:0000256" key="4">
    <source>
        <dbReference type="ARBA" id="ARBA00022989"/>
    </source>
</evidence>
<proteinExistence type="predicted"/>
<comment type="subcellular location">
    <subcellularLocation>
        <location evidence="1">Cell membrane</location>
        <topology evidence="1">Multi-pass membrane protein</topology>
    </subcellularLocation>
</comment>
<organism evidence="8 9">
    <name type="scientific">Corynebacterium suicordis DSM 45110</name>
    <dbReference type="NCBI Taxonomy" id="1121369"/>
    <lineage>
        <taxon>Bacteria</taxon>
        <taxon>Bacillati</taxon>
        <taxon>Actinomycetota</taxon>
        <taxon>Actinomycetes</taxon>
        <taxon>Mycobacteriales</taxon>
        <taxon>Corynebacteriaceae</taxon>
        <taxon>Corynebacterium</taxon>
    </lineage>
</organism>
<comment type="caution">
    <text evidence="8">The sequence shown here is derived from an EMBL/GenBank/DDBJ whole genome shotgun (WGS) entry which is preliminary data.</text>
</comment>
<protein>
    <submittedName>
        <fullName evidence="8">DUF3817 domain-containing protein</fullName>
    </submittedName>
</protein>
<gene>
    <name evidence="8" type="ORF">IRY30_07875</name>
</gene>
<feature type="domain" description="DUF3817" evidence="7">
    <location>
        <begin position="32"/>
        <end position="119"/>
    </location>
</feature>
<accession>A0ABR9ZKP7</accession>
<keyword evidence="4 6" id="KW-1133">Transmembrane helix</keyword>